<keyword evidence="3" id="KW-0472">Membrane</keyword>
<feature type="compositionally biased region" description="Low complexity" evidence="2">
    <location>
        <begin position="47"/>
        <end position="66"/>
    </location>
</feature>
<keyword evidence="3" id="KW-1133">Transmembrane helix</keyword>
<reference evidence="4 5" key="1">
    <citation type="journal article" date="2013" name="PLoS Genet.">
        <title>Distinctive expansion of potential virulence genes in the genome of the oomycete fish pathogen Saprolegnia parasitica.</title>
        <authorList>
            <person name="Jiang R.H."/>
            <person name="de Bruijn I."/>
            <person name="Haas B.J."/>
            <person name="Belmonte R."/>
            <person name="Lobach L."/>
            <person name="Christie J."/>
            <person name="van den Ackerveken G."/>
            <person name="Bottin A."/>
            <person name="Bulone V."/>
            <person name="Diaz-Moreno S.M."/>
            <person name="Dumas B."/>
            <person name="Fan L."/>
            <person name="Gaulin E."/>
            <person name="Govers F."/>
            <person name="Grenville-Briggs L.J."/>
            <person name="Horner N.R."/>
            <person name="Levin J.Z."/>
            <person name="Mammella M."/>
            <person name="Meijer H.J."/>
            <person name="Morris P."/>
            <person name="Nusbaum C."/>
            <person name="Oome S."/>
            <person name="Phillips A.J."/>
            <person name="van Rooyen D."/>
            <person name="Rzeszutek E."/>
            <person name="Saraiva M."/>
            <person name="Secombes C.J."/>
            <person name="Seidl M.F."/>
            <person name="Snel B."/>
            <person name="Stassen J.H."/>
            <person name="Sykes S."/>
            <person name="Tripathy S."/>
            <person name="van den Berg H."/>
            <person name="Vega-Arreguin J.C."/>
            <person name="Wawra S."/>
            <person name="Young S.K."/>
            <person name="Zeng Q."/>
            <person name="Dieguez-Uribeondo J."/>
            <person name="Russ C."/>
            <person name="Tyler B.M."/>
            <person name="van West P."/>
        </authorList>
    </citation>
    <scope>NUCLEOTIDE SEQUENCE [LARGE SCALE GENOMIC DNA]</scope>
    <source>
        <strain evidence="4 5">CBS 223.65</strain>
    </source>
</reference>
<keyword evidence="5" id="KW-1185">Reference proteome</keyword>
<evidence type="ECO:0000256" key="3">
    <source>
        <dbReference type="SAM" id="Phobius"/>
    </source>
</evidence>
<dbReference type="Proteomes" id="UP000030745">
    <property type="component" value="Unassembled WGS sequence"/>
</dbReference>
<feature type="transmembrane region" description="Helical" evidence="3">
    <location>
        <begin position="573"/>
        <end position="595"/>
    </location>
</feature>
<dbReference type="EMBL" id="KK583191">
    <property type="protein sequence ID" value="KDO34167.1"/>
    <property type="molecule type" value="Genomic_DNA"/>
</dbReference>
<feature type="transmembrane region" description="Helical" evidence="3">
    <location>
        <begin position="601"/>
        <end position="618"/>
    </location>
</feature>
<name>A0A067D5B4_SAPPC</name>
<accession>A0A067D5B4</accession>
<dbReference type="OrthoDB" id="78409at2759"/>
<feature type="transmembrane region" description="Helical" evidence="3">
    <location>
        <begin position="522"/>
        <end position="542"/>
    </location>
</feature>
<dbReference type="RefSeq" id="XP_012195217.1">
    <property type="nucleotide sequence ID" value="XM_012339827.1"/>
</dbReference>
<gene>
    <name evidence="4" type="ORF">SPRG_19018</name>
</gene>
<dbReference type="GeneID" id="24140466"/>
<dbReference type="VEuPathDB" id="FungiDB:SPRG_19018"/>
<feature type="transmembrane region" description="Helical" evidence="3">
    <location>
        <begin position="103"/>
        <end position="124"/>
    </location>
</feature>
<protein>
    <submittedName>
        <fullName evidence="4">Uncharacterized protein</fullName>
    </submittedName>
</protein>
<dbReference type="KEGG" id="spar:SPRG_19018"/>
<keyword evidence="3" id="KW-0812">Transmembrane</keyword>
<evidence type="ECO:0000313" key="4">
    <source>
        <dbReference type="EMBL" id="KDO34167.1"/>
    </source>
</evidence>
<feature type="region of interest" description="Disordered" evidence="2">
    <location>
        <begin position="41"/>
        <end position="66"/>
    </location>
</feature>
<dbReference type="OMA" id="CETWHTA"/>
<feature type="coiled-coil region" evidence="1">
    <location>
        <begin position="469"/>
        <end position="511"/>
    </location>
</feature>
<sequence length="700" mass="79748">MGDVEVEDFSFGRGTVRSTTSSIEITTIEITGSELKNHRFSHKVRSSDPSPASATPPASVEPSVAPHGAELSVETTTTTMTMLDASRPIDLVEILTPEQMHRVSMAVLSALLLGGALVVIAMWVQQQRHTQRALSWLAHQTSRDAIAKAMAGASVEFQDAAALRLRLLDFQHQVDKLVAAATATTFEDDVCTFSSPSGSLGELLTSVQAGICEVKAFATEAHAPTDRAMCETWHTALSSHLETLSRLQARIQRKLHALLASDNHRMQWTIEELERLWRLWNSLGLEDELDQTWYTTTRKELDDRARCVSHLESLLVAFSKSSSSPPDVLHEMHEHLATAQRHKWVHETIARVERCLQETSDANDAQLVTMTHTTQVSRVERELSAFRDHRQVRIQEYVERDRMTHSEAARHLDRMMFDYALHLRQLEHDHGLENQRLVEQRRMHMEVLADRQRRAQEAAHEQRERDRLKYAAKLELAEKKKAMREAERQAKRELKRLEERAKEKAQLLRDRYAAEWRHVERWARWNGCLLLLLLAMIFWEVISTNGAYFSPACDTDASSWSPFSTTSRWSCQLLYGLKVAGGLFCVVLALSMFAYLNLPSVGLGLLCTLFIYAFRQVWREMLIHWRYMLGLGLGHYVVGVVLGRDRRLAWHISGYNVRPLVVYLVYPLLSCLLTIAVGIASCPLPDVCLDRSLFLVQQLF</sequence>
<proteinExistence type="predicted"/>
<keyword evidence="1" id="KW-0175">Coiled coil</keyword>
<feature type="transmembrane region" description="Helical" evidence="3">
    <location>
        <begin position="663"/>
        <end position="684"/>
    </location>
</feature>
<evidence type="ECO:0000313" key="5">
    <source>
        <dbReference type="Proteomes" id="UP000030745"/>
    </source>
</evidence>
<evidence type="ECO:0000256" key="1">
    <source>
        <dbReference type="SAM" id="Coils"/>
    </source>
</evidence>
<dbReference type="AlphaFoldDB" id="A0A067D5B4"/>
<evidence type="ECO:0000256" key="2">
    <source>
        <dbReference type="SAM" id="MobiDB-lite"/>
    </source>
</evidence>
<organism evidence="4 5">
    <name type="scientific">Saprolegnia parasitica (strain CBS 223.65)</name>
    <dbReference type="NCBI Taxonomy" id="695850"/>
    <lineage>
        <taxon>Eukaryota</taxon>
        <taxon>Sar</taxon>
        <taxon>Stramenopiles</taxon>
        <taxon>Oomycota</taxon>
        <taxon>Saprolegniomycetes</taxon>
        <taxon>Saprolegniales</taxon>
        <taxon>Saprolegniaceae</taxon>
        <taxon>Saprolegnia</taxon>
    </lineage>
</organism>
<feature type="transmembrane region" description="Helical" evidence="3">
    <location>
        <begin position="625"/>
        <end position="643"/>
    </location>
</feature>